<dbReference type="InterPro" id="IPR024571">
    <property type="entry name" value="ERAP1-like_C_dom"/>
</dbReference>
<dbReference type="Gene3D" id="1.25.50.20">
    <property type="match status" value="1"/>
</dbReference>
<dbReference type="Proteomes" id="UP000695022">
    <property type="component" value="Unplaced"/>
</dbReference>
<keyword evidence="7" id="KW-0812">Transmembrane</keyword>
<gene>
    <name evidence="12" type="primary">LOC106805841</name>
</gene>
<keyword evidence="2 7" id="KW-0645">Protease</keyword>
<dbReference type="SUPFAM" id="SSF63737">
    <property type="entry name" value="Leukotriene A4 hydrolase N-terminal domain"/>
    <property type="match status" value="1"/>
</dbReference>
<feature type="domain" description="ERAP1-like C-terminal" evidence="9">
    <location>
        <begin position="645"/>
        <end position="956"/>
    </location>
</feature>
<evidence type="ECO:0000259" key="9">
    <source>
        <dbReference type="Pfam" id="PF11838"/>
    </source>
</evidence>
<evidence type="ECO:0000256" key="3">
    <source>
        <dbReference type="ARBA" id="ARBA00022723"/>
    </source>
</evidence>
<dbReference type="Gene3D" id="2.60.40.1910">
    <property type="match status" value="1"/>
</dbReference>
<feature type="domain" description="Peptidase M1 membrane alanine aminopeptidase" evidence="8">
    <location>
        <begin position="335"/>
        <end position="557"/>
    </location>
</feature>
<dbReference type="InterPro" id="IPR001930">
    <property type="entry name" value="Peptidase_M1"/>
</dbReference>
<dbReference type="EC" id="3.4.11.-" evidence="7"/>
<dbReference type="SUPFAM" id="SSF55486">
    <property type="entry name" value="Metalloproteases ('zincins'), catalytic domain"/>
    <property type="match status" value="1"/>
</dbReference>
<evidence type="ECO:0000313" key="12">
    <source>
        <dbReference type="RefSeq" id="XP_014663085.1"/>
    </source>
</evidence>
<evidence type="ECO:0000256" key="7">
    <source>
        <dbReference type="RuleBase" id="RU364040"/>
    </source>
</evidence>
<evidence type="ECO:0000259" key="8">
    <source>
        <dbReference type="Pfam" id="PF01433"/>
    </source>
</evidence>
<evidence type="ECO:0000256" key="5">
    <source>
        <dbReference type="ARBA" id="ARBA00022833"/>
    </source>
</evidence>
<dbReference type="InterPro" id="IPR042097">
    <property type="entry name" value="Aminopeptidase_N-like_N_sf"/>
</dbReference>
<name>A0ABM1DT14_PRICU</name>
<sequence length="979" mass="113108">MVDAEVDDISFLSASGESMKHGGNYEQMGISHTRQLVCSQRKATCVALAAAAVILAVAMISAFSRPTIEHCHIGNNSLHDATQAKPIVGLADGTSEPFPWRSTRLPRTIRPSQYDIHLQINLTEFHVNASVSIVMQVSEPTEYIILHSNNLTITSYYLKSHKTLRKIAITKLLFYKRWNLVAFRLQRALYANEELDLTIEYNMPLRDKLTGLYRSSYVDDDGKKRYIATTQFEPNSAREAFPCFDEPAFKAVFAIQIIRDKGLVSLSNKPAEPPHQFLKDEGFDWEVDVFRQTPKMSTYLVAIIVCDFKSKSDITGNNVQVAVYAPKAKIDQVDFALNITIKILDFYEDFFQIRYQLQKLDLIAIPDFKAGAMENWGMVTYRETAILYNENESSSAAQERVAIVVAHELAHQWFGNLVTMDWWSDLWLNEGFASFVEFLGTDHVKPEWNMMDQFVLTETQVAMVTDALASSRPLTVEVNDADEIDLLFDSISYQKGAAILNMLQGFLTLPILKKGLTRYLTLHEFGNAKTSDLWDALTQVSREQQQNLDVVTIMNSWTQQMGYPVVTISRQGNVLKARQQRFLLNQDTVTNFTRPQDESSYGYVWNIPITYYTESHPSDVQLIWMNRNTELNFADNFNLDGNPEWIKANVNQTGFYRVKYDQKNWDALIRLLKSNHHVLSPADRSGLLDDAFSLSFGFYVAPKVALDMSEYLSEERDYVPWQTALQHYYKLLVLCEEKPIYRPLKKYVLELLSPVVTYIGWQDTGSHLDKYLRSTVMRHACWLDHPDCKVKVLSMFRAWMVNGTKIAPNLRSVVYGNAIKYGGDEEWEFAYKQYQDTRTPSEKKELLQALTTTTDMWHITQILDYSLQPEKIRKQDMFFVLIGVANNRLARWHVWRFVQSSWDTIIDIYGASSYNTLLKITTQHFTTEFDYNELNRFLMSRNCTLRAARQALELVRHSVEWVDRNEELIEKWLRDKSRM</sequence>
<dbReference type="CDD" id="cd09601">
    <property type="entry name" value="M1_APN-Q_like"/>
    <property type="match status" value="1"/>
</dbReference>
<comment type="similarity">
    <text evidence="1 7">Belongs to the peptidase M1 family.</text>
</comment>
<dbReference type="InterPro" id="IPR034016">
    <property type="entry name" value="M1_APN-typ"/>
</dbReference>
<dbReference type="InterPro" id="IPR014782">
    <property type="entry name" value="Peptidase_M1_dom"/>
</dbReference>
<keyword evidence="7" id="KW-0031">Aminopeptidase</keyword>
<evidence type="ECO:0000256" key="6">
    <source>
        <dbReference type="ARBA" id="ARBA00023049"/>
    </source>
</evidence>
<comment type="cofactor">
    <cofactor evidence="7">
        <name>Zn(2+)</name>
        <dbReference type="ChEBI" id="CHEBI:29105"/>
    </cofactor>
    <text evidence="7">Binds 1 zinc ion per subunit.</text>
</comment>
<keyword evidence="11" id="KW-1185">Reference proteome</keyword>
<keyword evidence="7" id="KW-0472">Membrane</keyword>
<dbReference type="Pfam" id="PF11838">
    <property type="entry name" value="ERAP1_C"/>
    <property type="match status" value="1"/>
</dbReference>
<proteinExistence type="inferred from homology"/>
<keyword evidence="4 7" id="KW-0378">Hydrolase</keyword>
<keyword evidence="3 7" id="KW-0479">Metal-binding</keyword>
<protein>
    <recommendedName>
        <fullName evidence="7">Aminopeptidase</fullName>
        <ecNumber evidence="7">3.4.11.-</ecNumber>
    </recommendedName>
</protein>
<keyword evidence="6 7" id="KW-0482">Metalloprotease</keyword>
<dbReference type="RefSeq" id="XP_014663085.1">
    <property type="nucleotide sequence ID" value="XM_014807599.1"/>
</dbReference>
<dbReference type="PRINTS" id="PR00756">
    <property type="entry name" value="ALADIPTASE"/>
</dbReference>
<dbReference type="Gene3D" id="1.10.390.10">
    <property type="entry name" value="Neutral Protease Domain 2"/>
    <property type="match status" value="1"/>
</dbReference>
<evidence type="ECO:0000256" key="2">
    <source>
        <dbReference type="ARBA" id="ARBA00022670"/>
    </source>
</evidence>
<dbReference type="Pfam" id="PF01433">
    <property type="entry name" value="Peptidase_M1"/>
    <property type="match status" value="1"/>
</dbReference>
<dbReference type="PANTHER" id="PTHR11533:SF299">
    <property type="entry name" value="AMINOPEPTIDASE"/>
    <property type="match status" value="1"/>
</dbReference>
<reference evidence="12" key="1">
    <citation type="submission" date="2025-08" db="UniProtKB">
        <authorList>
            <consortium name="RefSeq"/>
        </authorList>
    </citation>
    <scope>IDENTIFICATION</scope>
</reference>
<dbReference type="PANTHER" id="PTHR11533">
    <property type="entry name" value="PROTEASE M1 ZINC METALLOPROTEASE"/>
    <property type="match status" value="1"/>
</dbReference>
<evidence type="ECO:0000259" key="10">
    <source>
        <dbReference type="Pfam" id="PF17900"/>
    </source>
</evidence>
<dbReference type="InterPro" id="IPR045357">
    <property type="entry name" value="Aminopeptidase_N-like_N"/>
</dbReference>
<dbReference type="Gene3D" id="2.60.40.1730">
    <property type="entry name" value="tricorn interacting facor f3 domain"/>
    <property type="match status" value="1"/>
</dbReference>
<dbReference type="InterPro" id="IPR027268">
    <property type="entry name" value="Peptidase_M4/M1_CTD_sf"/>
</dbReference>
<keyword evidence="5 7" id="KW-0862">Zinc</keyword>
<dbReference type="Pfam" id="PF17900">
    <property type="entry name" value="Peptidase_M1_N"/>
    <property type="match status" value="1"/>
</dbReference>
<feature type="transmembrane region" description="Helical" evidence="7">
    <location>
        <begin position="43"/>
        <end position="63"/>
    </location>
</feature>
<dbReference type="InterPro" id="IPR050344">
    <property type="entry name" value="Peptidase_M1_aminopeptidases"/>
</dbReference>
<evidence type="ECO:0000256" key="1">
    <source>
        <dbReference type="ARBA" id="ARBA00010136"/>
    </source>
</evidence>
<keyword evidence="7" id="KW-1133">Transmembrane helix</keyword>
<organism evidence="11 12">
    <name type="scientific">Priapulus caudatus</name>
    <name type="common">Priapulid worm</name>
    <dbReference type="NCBI Taxonomy" id="37621"/>
    <lineage>
        <taxon>Eukaryota</taxon>
        <taxon>Metazoa</taxon>
        <taxon>Ecdysozoa</taxon>
        <taxon>Scalidophora</taxon>
        <taxon>Priapulida</taxon>
        <taxon>Priapulimorpha</taxon>
        <taxon>Priapulimorphida</taxon>
        <taxon>Priapulidae</taxon>
        <taxon>Priapulus</taxon>
    </lineage>
</organism>
<dbReference type="GeneID" id="106805841"/>
<evidence type="ECO:0000313" key="11">
    <source>
        <dbReference type="Proteomes" id="UP000695022"/>
    </source>
</evidence>
<evidence type="ECO:0000256" key="4">
    <source>
        <dbReference type="ARBA" id="ARBA00022801"/>
    </source>
</evidence>
<feature type="domain" description="Aminopeptidase N-like N-terminal" evidence="10">
    <location>
        <begin position="111"/>
        <end position="300"/>
    </location>
</feature>
<accession>A0ABM1DT14</accession>